<protein>
    <submittedName>
        <fullName evidence="2">C2H2-type domain-containing protein</fullName>
    </submittedName>
</protein>
<evidence type="ECO:0000313" key="1">
    <source>
        <dbReference type="Proteomes" id="UP000887580"/>
    </source>
</evidence>
<sequence>MYIKDIFSDLISGHTPPLSVSQSVESFGPTTSHILTTSKSLDSQYISSKSESSVICSSPSALSLDNTILSFQTLAKNSIPATSAETSVTPSKTTVTSIAPSGTTAFMPAAINGSHTMTMKTSTKSKITLKNNQQMQCLSIFDGNDCLKTPTVPDMLKTPTITVSPTKHANYLGHVDDLNTPGVCLNPCPTTNNTQAFFGDHEPLFTGSAGASTTTTSSSGQETSISFKDKPLLSAKGFASNINSPGLSASIFQFSPIVEHFLQSWKTPTLPLLTVTDAKTPGATDTPDLMKVVRILPDDDKKDIIDHQHHTRAATKAASAVAAASVAAATISTSAASNNQSRCCNQQHPPGSCPKQQLSSTFPEGIQIKQEIPCHAPHCTSSGTPMNLSMEGVATRYSQGHPPMTTQSHFQSPHRSTLTTTASNNFSSNNFATNDLASSTSSSISSTFQPKLEPMDDYYQPGMNFGQPGPIFSNHESGFGFESGDPFSQPPSASSTPSSNGGGKHRAVQQRRVLSRPSKTPLQERPHKCPVEDCDRRFSRSDELTRHIRIHTGQKPFQCRICLRAFSRSDHLTTHVRTHTGEKPFSCDFCGRKFARSDERKRHTKVHAKQKIRRPSVGGMNPPYDRSGSGGSNDGSNLSL</sequence>
<reference evidence="2" key="1">
    <citation type="submission" date="2022-11" db="UniProtKB">
        <authorList>
            <consortium name="WormBaseParasite"/>
        </authorList>
    </citation>
    <scope>IDENTIFICATION</scope>
</reference>
<dbReference type="WBParaSite" id="PS1159_v2.g10835.t1">
    <property type="protein sequence ID" value="PS1159_v2.g10835.t1"/>
    <property type="gene ID" value="PS1159_v2.g10835"/>
</dbReference>
<dbReference type="Proteomes" id="UP000887580">
    <property type="component" value="Unplaced"/>
</dbReference>
<accession>A0AC35EUD9</accession>
<name>A0AC35EUD9_9BILA</name>
<proteinExistence type="predicted"/>
<evidence type="ECO:0000313" key="2">
    <source>
        <dbReference type="WBParaSite" id="PS1159_v2.g10835.t1"/>
    </source>
</evidence>
<organism evidence="1 2">
    <name type="scientific">Panagrolaimus sp. PS1159</name>
    <dbReference type="NCBI Taxonomy" id="55785"/>
    <lineage>
        <taxon>Eukaryota</taxon>
        <taxon>Metazoa</taxon>
        <taxon>Ecdysozoa</taxon>
        <taxon>Nematoda</taxon>
        <taxon>Chromadorea</taxon>
        <taxon>Rhabditida</taxon>
        <taxon>Tylenchina</taxon>
        <taxon>Panagrolaimomorpha</taxon>
        <taxon>Panagrolaimoidea</taxon>
        <taxon>Panagrolaimidae</taxon>
        <taxon>Panagrolaimus</taxon>
    </lineage>
</organism>